<dbReference type="EC" id="6.3.4.4" evidence="7"/>
<dbReference type="HAMAP" id="MF_00011">
    <property type="entry name" value="Adenylosucc_synth"/>
    <property type="match status" value="1"/>
</dbReference>
<dbReference type="Proteomes" id="UP000002484">
    <property type="component" value="Chromosome"/>
</dbReference>
<evidence type="ECO:0000256" key="4">
    <source>
        <dbReference type="ARBA" id="ARBA00022755"/>
    </source>
</evidence>
<comment type="similarity">
    <text evidence="7">Belongs to the adenylosuccinate synthetase family.</text>
</comment>
<evidence type="ECO:0000256" key="2">
    <source>
        <dbReference type="ARBA" id="ARBA00022723"/>
    </source>
</evidence>
<feature type="binding site" description="in other chain" evidence="7">
    <location>
        <position position="235"/>
    </location>
    <ligand>
        <name>IMP</name>
        <dbReference type="ChEBI" id="CHEBI:58053"/>
        <note>ligand shared between dimeric partners</note>
    </ligand>
</feature>
<feature type="region of interest" description="Disordered" evidence="8">
    <location>
        <begin position="396"/>
        <end position="424"/>
    </location>
</feature>
<accession>E3IW49</accession>
<dbReference type="InterPro" id="IPR042110">
    <property type="entry name" value="Adenylosuccinate_synth_dom2"/>
</dbReference>
<comment type="caution">
    <text evidence="7">Lacks conserved residue(s) required for the propagation of feature annotation.</text>
</comment>
<dbReference type="InterPro" id="IPR027417">
    <property type="entry name" value="P-loop_NTPase"/>
</dbReference>
<dbReference type="SUPFAM" id="SSF52540">
    <property type="entry name" value="P-loop containing nucleoside triphosphate hydrolases"/>
    <property type="match status" value="1"/>
</dbReference>
<evidence type="ECO:0000313" key="9">
    <source>
        <dbReference type="EMBL" id="ADP84977.1"/>
    </source>
</evidence>
<comment type="subunit">
    <text evidence="7">Homodimer.</text>
</comment>
<keyword evidence="5 7" id="KW-0460">Magnesium</keyword>
<evidence type="ECO:0000313" key="10">
    <source>
        <dbReference type="Proteomes" id="UP000002484"/>
    </source>
</evidence>
<comment type="pathway">
    <text evidence="7">Purine metabolism; AMP biosynthesis via de novo pathway; AMP from IMP: step 1/2.</text>
</comment>
<comment type="catalytic activity">
    <reaction evidence="7">
        <text>IMP + L-aspartate + GTP = N(6)-(1,2-dicarboxyethyl)-AMP + GDP + phosphate + 2 H(+)</text>
        <dbReference type="Rhea" id="RHEA:15753"/>
        <dbReference type="ChEBI" id="CHEBI:15378"/>
        <dbReference type="ChEBI" id="CHEBI:29991"/>
        <dbReference type="ChEBI" id="CHEBI:37565"/>
        <dbReference type="ChEBI" id="CHEBI:43474"/>
        <dbReference type="ChEBI" id="CHEBI:57567"/>
        <dbReference type="ChEBI" id="CHEBI:58053"/>
        <dbReference type="ChEBI" id="CHEBI:58189"/>
        <dbReference type="EC" id="6.3.4.4"/>
    </reaction>
</comment>
<keyword evidence="10" id="KW-1185">Reference proteome</keyword>
<dbReference type="Gene3D" id="3.90.170.10">
    <property type="entry name" value="Adenylosuccinate Synthetase, subunit A, domain 3"/>
    <property type="match status" value="1"/>
</dbReference>
<keyword evidence="7" id="KW-0963">Cytoplasm</keyword>
<feature type="binding site" evidence="7">
    <location>
        <begin position="343"/>
        <end position="345"/>
    </location>
    <ligand>
        <name>GTP</name>
        <dbReference type="ChEBI" id="CHEBI:37565"/>
    </ligand>
</feature>
<keyword evidence="1 7" id="KW-0436">Ligase</keyword>
<dbReference type="OrthoDB" id="3959406at2"/>
<dbReference type="PANTHER" id="PTHR11846">
    <property type="entry name" value="ADENYLOSUCCINATE SYNTHETASE"/>
    <property type="match status" value="1"/>
</dbReference>
<evidence type="ECO:0000256" key="1">
    <source>
        <dbReference type="ARBA" id="ARBA00022598"/>
    </source>
</evidence>
<dbReference type="GO" id="GO:0005525">
    <property type="term" value="F:GTP binding"/>
    <property type="evidence" value="ECO:0007669"/>
    <property type="project" value="UniProtKB-UniRule"/>
</dbReference>
<dbReference type="Gene3D" id="3.40.440.10">
    <property type="entry name" value="Adenylosuccinate Synthetase, subunit A, domain 1"/>
    <property type="match status" value="1"/>
</dbReference>
<name>E3IW49_PSEI1</name>
<evidence type="ECO:0000256" key="8">
    <source>
        <dbReference type="SAM" id="MobiDB-lite"/>
    </source>
</evidence>
<dbReference type="GO" id="GO:0000287">
    <property type="term" value="F:magnesium ion binding"/>
    <property type="evidence" value="ECO:0007669"/>
    <property type="project" value="UniProtKB-UniRule"/>
</dbReference>
<dbReference type="GO" id="GO:0044208">
    <property type="term" value="P:'de novo' AMP biosynthetic process"/>
    <property type="evidence" value="ECO:0007669"/>
    <property type="project" value="UniProtKB-UniRule"/>
</dbReference>
<dbReference type="eggNOG" id="COG0104">
    <property type="taxonomic scope" value="Bacteria"/>
</dbReference>
<dbReference type="RefSeq" id="WP_013428088.1">
    <property type="nucleotide sequence ID" value="NC_014666.1"/>
</dbReference>
<dbReference type="GO" id="GO:0046040">
    <property type="term" value="P:IMP metabolic process"/>
    <property type="evidence" value="ECO:0007669"/>
    <property type="project" value="TreeGrafter"/>
</dbReference>
<sequence>MRHTIVVDLGFGDAGKGTVVDHLCRVAAADGRPVAAVVRFNGGAQAAHNVVTDDGRHHTFAQFGSGTLTGVPTHLSRYVLVDPLALAAEAAHLAALGVPDPFARLTVHGDALLTTPYHVAANRTRELARGAGRHGSCGMGIGETAAYALSHPDDAPRARDCARPARLRRLLTELRDRLEAELGPLAGPARAGGELPPVDACVEVFGQFARAVQLVDDRHLTELARVGPVVFEGAQGVLLDEWHGFHPYTTWSTTTFANAEKLLCDAGVPAGDARRLGVVRTYTTRHGAGPLVTEDAVLAAALPDRHNGTGRWQGAFRVGHFDAVAHRYAVDVAGGVDAVALTHLDAPSRQRLGICRSYEVSPAGTVVQPTPGRSGIPDCDDIGPAVARDADHMDASAVRDPAGPADAEPAGSRRVDRLVPGPSGDLARAAELTGLLSRARPVLDPCPPGPADWPDVVADVCGAPVTIRSHGPRSGDKH</sequence>
<comment type="cofactor">
    <cofactor evidence="7">
        <name>Mg(2+)</name>
        <dbReference type="ChEBI" id="CHEBI:18420"/>
    </cofactor>
    <text evidence="7">Binds 1 Mg(2+) ion per subunit.</text>
</comment>
<dbReference type="AlphaFoldDB" id="E3IW49"/>
<dbReference type="HOGENOM" id="CLU_029848_4_0_11"/>
<dbReference type="EMBL" id="CP002299">
    <property type="protein sequence ID" value="ADP84977.1"/>
    <property type="molecule type" value="Genomic_DNA"/>
</dbReference>
<evidence type="ECO:0000256" key="7">
    <source>
        <dbReference type="HAMAP-Rule" id="MF_00011"/>
    </source>
</evidence>
<reference evidence="9 10" key="1">
    <citation type="submission" date="2010-10" db="EMBL/GenBank/DDBJ databases">
        <title>Complete sequence of Frankia sp. EuI1c.</title>
        <authorList>
            <consortium name="US DOE Joint Genome Institute"/>
            <person name="Lucas S."/>
            <person name="Copeland A."/>
            <person name="Lapidus A."/>
            <person name="Cheng J.-F."/>
            <person name="Bruce D."/>
            <person name="Goodwin L."/>
            <person name="Pitluck S."/>
            <person name="Chertkov O."/>
            <person name="Detter J.C."/>
            <person name="Han C."/>
            <person name="Tapia R."/>
            <person name="Land M."/>
            <person name="Hauser L."/>
            <person name="Jeffries C."/>
            <person name="Kyrpides N."/>
            <person name="Ivanova N."/>
            <person name="Mikhailova N."/>
            <person name="Beauchemin N."/>
            <person name="Sen A."/>
            <person name="Sur S.A."/>
            <person name="Gtari M."/>
            <person name="Wall L."/>
            <person name="Tisa L."/>
            <person name="Woyke T."/>
        </authorList>
    </citation>
    <scope>NUCLEOTIDE SEQUENCE [LARGE SCALE GENOMIC DNA]</scope>
    <source>
        <strain evidence="10">DSM 45817 / CECT 9037 / EuI1c</strain>
    </source>
</reference>
<feature type="active site" description="Proton acceptor" evidence="7">
    <location>
        <position position="13"/>
    </location>
</feature>
<protein>
    <recommendedName>
        <fullName evidence="7">Adenylosuccinate synthetase</fullName>
        <shortName evidence="7">AMPSase</shortName>
        <shortName evidence="7">AdSS</shortName>
        <ecNumber evidence="7">6.3.4.4</ecNumber>
    </recommendedName>
    <alternativeName>
        <fullName evidence="7">IMP--aspartate ligase</fullName>
    </alternativeName>
</protein>
<evidence type="ECO:0000256" key="3">
    <source>
        <dbReference type="ARBA" id="ARBA00022741"/>
    </source>
</evidence>
<dbReference type="GO" id="GO:0004019">
    <property type="term" value="F:adenylosuccinate synthase activity"/>
    <property type="evidence" value="ECO:0007669"/>
    <property type="project" value="UniProtKB-UniRule"/>
</dbReference>
<dbReference type="KEGG" id="fri:FraEuI1c_7010"/>
<dbReference type="InterPro" id="IPR042109">
    <property type="entry name" value="Adenylosuccinate_synth_dom1"/>
</dbReference>
<organism evidence="9 10">
    <name type="scientific">Pseudofrankia inefficax (strain DSM 45817 / CECT 9037 / DDB 130130 / EuI1c)</name>
    <name type="common">Frankia inefficax</name>
    <dbReference type="NCBI Taxonomy" id="298654"/>
    <lineage>
        <taxon>Bacteria</taxon>
        <taxon>Bacillati</taxon>
        <taxon>Actinomycetota</taxon>
        <taxon>Actinomycetes</taxon>
        <taxon>Frankiales</taxon>
        <taxon>Frankiaceae</taxon>
        <taxon>Pseudofrankia</taxon>
    </lineage>
</organism>
<keyword evidence="2 7" id="KW-0479">Metal-binding</keyword>
<dbReference type="Gene3D" id="1.10.300.10">
    <property type="entry name" value="Adenylosuccinate Synthetase, subunit A, domain 2"/>
    <property type="match status" value="1"/>
</dbReference>
<evidence type="ECO:0000256" key="6">
    <source>
        <dbReference type="ARBA" id="ARBA00023134"/>
    </source>
</evidence>
<comment type="subcellular location">
    <subcellularLocation>
        <location evidence="7">Cytoplasm</location>
    </subcellularLocation>
</comment>
<feature type="binding site" evidence="7">
    <location>
        <position position="13"/>
    </location>
    <ligand>
        <name>Mg(2+)</name>
        <dbReference type="ChEBI" id="CHEBI:18420"/>
    </ligand>
</feature>
<gene>
    <name evidence="7" type="primary">purA</name>
    <name evidence="9" type="ordered locus">FraEuI1c_7010</name>
</gene>
<dbReference type="UniPathway" id="UPA00075">
    <property type="reaction ID" value="UER00335"/>
</dbReference>
<comment type="function">
    <text evidence="7">Plays an important role in the de novo pathway of purine nucleotide biosynthesis. Catalyzes the first committed step in the biosynthesis of AMP from IMP.</text>
</comment>
<feature type="active site" description="Proton donor" evidence="7">
    <location>
        <position position="48"/>
    </location>
</feature>
<dbReference type="SMART" id="SM00788">
    <property type="entry name" value="Adenylsucc_synt"/>
    <property type="match status" value="1"/>
</dbReference>
<dbReference type="InterPro" id="IPR042111">
    <property type="entry name" value="Adenylosuccinate_synth_dom3"/>
</dbReference>
<dbReference type="InterPro" id="IPR001114">
    <property type="entry name" value="Adenylosuccinate_synthetase"/>
</dbReference>
<keyword evidence="3 7" id="KW-0547">Nucleotide-binding</keyword>
<feature type="binding site" description="in other chain" evidence="7">
    <location>
        <position position="250"/>
    </location>
    <ligand>
        <name>IMP</name>
        <dbReference type="ChEBI" id="CHEBI:58053"/>
        <note>ligand shared between dimeric partners</note>
    </ligand>
</feature>
<dbReference type="STRING" id="298654.FraEuI1c_7010"/>
<feature type="binding site" evidence="7">
    <location>
        <begin position="469"/>
        <end position="471"/>
    </location>
    <ligand>
        <name>GTP</name>
        <dbReference type="ChEBI" id="CHEBI:37565"/>
    </ligand>
</feature>
<feature type="compositionally biased region" description="Low complexity" evidence="8">
    <location>
        <begin position="400"/>
        <end position="410"/>
    </location>
</feature>
<dbReference type="InParanoid" id="E3IW49"/>
<keyword evidence="6 7" id="KW-0342">GTP-binding</keyword>
<keyword evidence="4 7" id="KW-0658">Purine biosynthesis</keyword>
<proteinExistence type="inferred from homology"/>
<evidence type="ECO:0000256" key="5">
    <source>
        <dbReference type="ARBA" id="ARBA00022842"/>
    </source>
</evidence>
<dbReference type="GO" id="GO:0005737">
    <property type="term" value="C:cytoplasm"/>
    <property type="evidence" value="ECO:0007669"/>
    <property type="project" value="UniProtKB-SubCell"/>
</dbReference>
<dbReference type="Pfam" id="PF00709">
    <property type="entry name" value="Adenylsucc_synt"/>
    <property type="match status" value="1"/>
</dbReference>
<dbReference type="PANTHER" id="PTHR11846:SF0">
    <property type="entry name" value="ADENYLOSUCCINATE SYNTHETASE"/>
    <property type="match status" value="1"/>
</dbReference>